<dbReference type="EMBL" id="DS017003">
    <property type="protein sequence ID" value="KMU88194.1"/>
    <property type="molecule type" value="Genomic_DNA"/>
</dbReference>
<evidence type="ECO:0000313" key="2">
    <source>
        <dbReference type="Proteomes" id="UP000054563"/>
    </source>
</evidence>
<organism evidence="1 2">
    <name type="scientific">Coccidioides immitis H538.4</name>
    <dbReference type="NCBI Taxonomy" id="396776"/>
    <lineage>
        <taxon>Eukaryota</taxon>
        <taxon>Fungi</taxon>
        <taxon>Dikarya</taxon>
        <taxon>Ascomycota</taxon>
        <taxon>Pezizomycotina</taxon>
        <taxon>Eurotiomycetes</taxon>
        <taxon>Eurotiomycetidae</taxon>
        <taxon>Onygenales</taxon>
        <taxon>Onygenaceae</taxon>
        <taxon>Coccidioides</taxon>
    </lineage>
</organism>
<dbReference type="Proteomes" id="UP000054563">
    <property type="component" value="Unassembled WGS sequence"/>
</dbReference>
<dbReference type="AlphaFoldDB" id="A0A0J8RVV0"/>
<sequence length="223" mass="25361">MEDWQIKFISPDLQLHTLKVRWDWIPVDIFKPREIRHKDLIIDRQGENVAKKVQYWLRTMAYDKGFAMPVSKLNQKNQQGIGHSLHARLIIFPLGMEEGNLCQENVRPSLLRAPDDMEFNMSPEKGRSFLLTGIILIISHIFNKVIEFTPVFFDKVVKFTNINLSGRAIKFVHIAIEVVDVVGVITTIHKTSDRLGISINISPAVRLIDREGACVAAGTVGPH</sequence>
<protein>
    <submittedName>
        <fullName evidence="1">Uncharacterized protein</fullName>
    </submittedName>
</protein>
<accession>A0A0J8RVV0</accession>
<proteinExistence type="predicted"/>
<gene>
    <name evidence="1" type="ORF">CIHG_05365</name>
</gene>
<name>A0A0J8RVV0_COCIT</name>
<reference evidence="2" key="1">
    <citation type="journal article" date="2010" name="Genome Res.">
        <title>Population genomic sequencing of Coccidioides fungi reveals recent hybridization and transposon control.</title>
        <authorList>
            <person name="Neafsey D.E."/>
            <person name="Barker B.M."/>
            <person name="Sharpton T.J."/>
            <person name="Stajich J.E."/>
            <person name="Park D.J."/>
            <person name="Whiston E."/>
            <person name="Hung C.-Y."/>
            <person name="McMahan C."/>
            <person name="White J."/>
            <person name="Sykes S."/>
            <person name="Heiman D."/>
            <person name="Young S."/>
            <person name="Zeng Q."/>
            <person name="Abouelleil A."/>
            <person name="Aftuck L."/>
            <person name="Bessette D."/>
            <person name="Brown A."/>
            <person name="FitzGerald M."/>
            <person name="Lui A."/>
            <person name="Macdonald J.P."/>
            <person name="Priest M."/>
            <person name="Orbach M.J."/>
            <person name="Galgiani J.N."/>
            <person name="Kirkland T.N."/>
            <person name="Cole G.T."/>
            <person name="Birren B.W."/>
            <person name="Henn M.R."/>
            <person name="Taylor J.W."/>
            <person name="Rounsley S.D."/>
        </authorList>
    </citation>
    <scope>NUCLEOTIDE SEQUENCE [LARGE SCALE GENOMIC DNA]</scope>
    <source>
        <strain evidence="2">H538.4</strain>
    </source>
</reference>
<dbReference type="VEuPathDB" id="FungiDB:CIHG_05365"/>
<evidence type="ECO:0000313" key="1">
    <source>
        <dbReference type="EMBL" id="KMU88194.1"/>
    </source>
</evidence>